<comment type="caution">
    <text evidence="1">The sequence shown here is derived from an EMBL/GenBank/DDBJ whole genome shotgun (WGS) entry which is preliminary data.</text>
</comment>
<proteinExistence type="predicted"/>
<dbReference type="AlphaFoldDB" id="A0A371ASV1"/>
<sequence length="67" mass="8299">MADKFKKKILVDETKKYFLNPLPHYPLFKLKVKENIVVNEKPILQLQRYFLFMYRYKWLVLYACKVL</sequence>
<protein>
    <submittedName>
        <fullName evidence="1">Uncharacterized protein</fullName>
    </submittedName>
</protein>
<organism evidence="1 2">
    <name type="scientific">Anaerosacchariphilus polymeriproducens</name>
    <dbReference type="NCBI Taxonomy" id="1812858"/>
    <lineage>
        <taxon>Bacteria</taxon>
        <taxon>Bacillati</taxon>
        <taxon>Bacillota</taxon>
        <taxon>Clostridia</taxon>
        <taxon>Lachnospirales</taxon>
        <taxon>Lachnospiraceae</taxon>
        <taxon>Anaerosacchariphilus</taxon>
    </lineage>
</organism>
<gene>
    <name evidence="1" type="ORF">DWV06_15400</name>
</gene>
<accession>A0A371ASV1</accession>
<reference evidence="1 2" key="1">
    <citation type="submission" date="2018-07" db="EMBL/GenBank/DDBJ databases">
        <title>Anaerosacharophilus polymeroproducens gen. nov. sp. nov., an anaerobic bacterium isolated from salt field.</title>
        <authorList>
            <person name="Kim W."/>
            <person name="Yang S.-H."/>
            <person name="Oh J."/>
            <person name="Lee J.-H."/>
            <person name="Kwon K.K."/>
        </authorList>
    </citation>
    <scope>NUCLEOTIDE SEQUENCE [LARGE SCALE GENOMIC DNA]</scope>
    <source>
        <strain evidence="1 2">MCWD5</strain>
    </source>
</reference>
<evidence type="ECO:0000313" key="2">
    <source>
        <dbReference type="Proteomes" id="UP000255036"/>
    </source>
</evidence>
<dbReference type="Proteomes" id="UP000255036">
    <property type="component" value="Unassembled WGS sequence"/>
</dbReference>
<keyword evidence="2" id="KW-1185">Reference proteome</keyword>
<name>A0A371ASV1_9FIRM</name>
<dbReference type="EMBL" id="QRCT01000049">
    <property type="protein sequence ID" value="RDU22654.1"/>
    <property type="molecule type" value="Genomic_DNA"/>
</dbReference>
<evidence type="ECO:0000313" key="1">
    <source>
        <dbReference type="EMBL" id="RDU22654.1"/>
    </source>
</evidence>